<reference evidence="2 3" key="1">
    <citation type="submission" date="2020-06" db="EMBL/GenBank/DDBJ databases">
        <authorList>
            <person name="Criscuolo A."/>
        </authorList>
    </citation>
    <scope>NUCLEOTIDE SEQUENCE [LARGE SCALE GENOMIC DNA]</scope>
    <source>
        <strain evidence="3">CIP 110025</strain>
    </source>
</reference>
<keyword evidence="3" id="KW-1185">Reference proteome</keyword>
<accession>A0A6V6YMJ3</accession>
<dbReference type="RefSeq" id="WP_031455585.1">
    <property type="nucleotide sequence ID" value="NZ_CAIJDO010000050.1"/>
</dbReference>
<protein>
    <submittedName>
        <fullName evidence="2">Uncharacterized protein</fullName>
    </submittedName>
</protein>
<proteinExistence type="predicted"/>
<keyword evidence="1" id="KW-0812">Transmembrane</keyword>
<organism evidence="2 3">
    <name type="scientific">Flavobacterium chungangense</name>
    <dbReference type="NCBI Taxonomy" id="554283"/>
    <lineage>
        <taxon>Bacteria</taxon>
        <taxon>Pseudomonadati</taxon>
        <taxon>Bacteroidota</taxon>
        <taxon>Flavobacteriia</taxon>
        <taxon>Flavobacteriales</taxon>
        <taxon>Flavobacteriaceae</taxon>
        <taxon>Flavobacterium</taxon>
    </lineage>
</organism>
<sequence length="218" mass="25322">MQKLKRIYYSAGLISIILLPVLCLIHIKNSKPFRNSYSMNFQNWDGQENSEFFKNNMAFLNTKKFTTVALTGNTISDSIKLEEAQKNIQVLVKSKDSVSGIKFHFGQKSQYWTYIRVLDIINIEQGGNYFSYKNDILFTNPKPPKPVKFDKNAEPLRIITCGSSGFDSDFEEDVWGAIWQKTIEIGKKYYLPIIAYILMLFFTFRRILNEHKSSVNIK</sequence>
<evidence type="ECO:0000256" key="1">
    <source>
        <dbReference type="SAM" id="Phobius"/>
    </source>
</evidence>
<keyword evidence="1" id="KW-0472">Membrane</keyword>
<gene>
    <name evidence="2" type="ORF">FLACHUCJ7_00132</name>
</gene>
<name>A0A6V6YMJ3_9FLAO</name>
<dbReference type="AlphaFoldDB" id="A0A6V6YMJ3"/>
<comment type="caution">
    <text evidence="2">The sequence shown here is derived from an EMBL/GenBank/DDBJ whole genome shotgun (WGS) entry which is preliminary data.</text>
</comment>
<keyword evidence="1" id="KW-1133">Transmembrane helix</keyword>
<evidence type="ECO:0000313" key="2">
    <source>
        <dbReference type="EMBL" id="CAD0000609.1"/>
    </source>
</evidence>
<dbReference type="Proteomes" id="UP000556700">
    <property type="component" value="Unassembled WGS sequence"/>
</dbReference>
<evidence type="ECO:0000313" key="3">
    <source>
        <dbReference type="Proteomes" id="UP000556700"/>
    </source>
</evidence>
<feature type="transmembrane region" description="Helical" evidence="1">
    <location>
        <begin position="7"/>
        <end position="27"/>
    </location>
</feature>
<feature type="transmembrane region" description="Helical" evidence="1">
    <location>
        <begin position="189"/>
        <end position="208"/>
    </location>
</feature>
<dbReference type="EMBL" id="CAIJDO010000050">
    <property type="protein sequence ID" value="CAD0000609.1"/>
    <property type="molecule type" value="Genomic_DNA"/>
</dbReference>